<keyword evidence="2" id="KW-1185">Reference proteome</keyword>
<organism evidence="1 2">
    <name type="scientific">Desulfosporosinus fructosivorans</name>
    <dbReference type="NCBI Taxonomy" id="2018669"/>
    <lineage>
        <taxon>Bacteria</taxon>
        <taxon>Bacillati</taxon>
        <taxon>Bacillota</taxon>
        <taxon>Clostridia</taxon>
        <taxon>Eubacteriales</taxon>
        <taxon>Desulfitobacteriaceae</taxon>
        <taxon>Desulfosporosinus</taxon>
    </lineage>
</organism>
<dbReference type="EMBL" id="SPQQ01000031">
    <property type="protein sequence ID" value="TGE34745.1"/>
    <property type="molecule type" value="Genomic_DNA"/>
</dbReference>
<dbReference type="Proteomes" id="UP000298460">
    <property type="component" value="Unassembled WGS sequence"/>
</dbReference>
<sequence length="93" mass="11097">MNAILSPKGIHFVEDFDYLVKENPEDDYWNVAGGLVMAIDKNGLKTVHRTWKDEDYAHLKAIEGKHKTYLRFEYKIDDDRDEWQHVIGPKEWY</sequence>
<protein>
    <submittedName>
        <fullName evidence="1">Uncharacterized protein</fullName>
    </submittedName>
</protein>
<dbReference type="AlphaFoldDB" id="A0A4Z0QXL1"/>
<comment type="caution">
    <text evidence="1">The sequence shown here is derived from an EMBL/GenBank/DDBJ whole genome shotgun (WGS) entry which is preliminary data.</text>
</comment>
<accession>A0A4Z0QXL1</accession>
<evidence type="ECO:0000313" key="2">
    <source>
        <dbReference type="Proteomes" id="UP000298460"/>
    </source>
</evidence>
<gene>
    <name evidence="1" type="ORF">E4K67_29060</name>
</gene>
<dbReference type="OrthoDB" id="1913096at2"/>
<dbReference type="RefSeq" id="WP_135553143.1">
    <property type="nucleotide sequence ID" value="NZ_SPQQ01000031.1"/>
</dbReference>
<name>A0A4Z0QXL1_9FIRM</name>
<proteinExistence type="predicted"/>
<reference evidence="1 2" key="1">
    <citation type="submission" date="2019-03" db="EMBL/GenBank/DDBJ databases">
        <title>Draft Genome Sequence of Desulfosporosinus fructosivorans Strain 63.6F, Isolated from Marine Sediment in the Baltic Sea.</title>
        <authorList>
            <person name="Hausmann B."/>
            <person name="Vandieken V."/>
            <person name="Pjevac P."/>
            <person name="Schreck K."/>
            <person name="Herbold C.W."/>
            <person name="Loy A."/>
        </authorList>
    </citation>
    <scope>NUCLEOTIDE SEQUENCE [LARGE SCALE GENOMIC DNA]</scope>
    <source>
        <strain evidence="1 2">63.6F</strain>
    </source>
</reference>
<evidence type="ECO:0000313" key="1">
    <source>
        <dbReference type="EMBL" id="TGE34745.1"/>
    </source>
</evidence>